<evidence type="ECO:0000313" key="1">
    <source>
        <dbReference type="EMBL" id="ORY90652.1"/>
    </source>
</evidence>
<keyword evidence="2" id="KW-1185">Reference proteome</keyword>
<comment type="caution">
    <text evidence="1">The sequence shown here is derived from an EMBL/GenBank/DDBJ whole genome shotgun (WGS) entry which is preliminary data.</text>
</comment>
<dbReference type="EMBL" id="MCGR01000003">
    <property type="protein sequence ID" value="ORY90652.1"/>
    <property type="molecule type" value="Genomic_DNA"/>
</dbReference>
<evidence type="ECO:0000313" key="2">
    <source>
        <dbReference type="Proteomes" id="UP000193467"/>
    </source>
</evidence>
<accession>A0A1Y2G3Q6</accession>
<reference evidence="1 2" key="1">
    <citation type="submission" date="2016-07" db="EMBL/GenBank/DDBJ databases">
        <title>Pervasive Adenine N6-methylation of Active Genes in Fungi.</title>
        <authorList>
            <consortium name="DOE Joint Genome Institute"/>
            <person name="Mondo S.J."/>
            <person name="Dannebaum R.O."/>
            <person name="Kuo R.C."/>
            <person name="Labutti K."/>
            <person name="Haridas S."/>
            <person name="Kuo A."/>
            <person name="Salamov A."/>
            <person name="Ahrendt S.R."/>
            <person name="Lipzen A."/>
            <person name="Sullivan W."/>
            <person name="Andreopoulos W.B."/>
            <person name="Clum A."/>
            <person name="Lindquist E."/>
            <person name="Daum C."/>
            <person name="Ramamoorthy G.K."/>
            <person name="Gryganskyi A."/>
            <person name="Culley D."/>
            <person name="Magnuson J.K."/>
            <person name="James T.Y."/>
            <person name="O'Malley M.A."/>
            <person name="Stajich J.E."/>
            <person name="Spatafora J.W."/>
            <person name="Visel A."/>
            <person name="Grigoriev I.V."/>
        </authorList>
    </citation>
    <scope>NUCLEOTIDE SEQUENCE [LARGE SCALE GENOMIC DNA]</scope>
    <source>
        <strain evidence="1 2">62-1032</strain>
    </source>
</reference>
<name>A0A1Y2G3Q6_9BASI</name>
<protein>
    <recommendedName>
        <fullName evidence="3">F-box domain-containing protein</fullName>
    </recommendedName>
</protein>
<gene>
    <name evidence="1" type="ORF">BCR35DRAFT_104422</name>
</gene>
<evidence type="ECO:0008006" key="3">
    <source>
        <dbReference type="Google" id="ProtNLM"/>
    </source>
</evidence>
<organism evidence="1 2">
    <name type="scientific">Leucosporidium creatinivorum</name>
    <dbReference type="NCBI Taxonomy" id="106004"/>
    <lineage>
        <taxon>Eukaryota</taxon>
        <taxon>Fungi</taxon>
        <taxon>Dikarya</taxon>
        <taxon>Basidiomycota</taxon>
        <taxon>Pucciniomycotina</taxon>
        <taxon>Microbotryomycetes</taxon>
        <taxon>Leucosporidiales</taxon>
        <taxon>Leucosporidium</taxon>
    </lineage>
</organism>
<dbReference type="Proteomes" id="UP000193467">
    <property type="component" value="Unassembled WGS sequence"/>
</dbReference>
<proteinExistence type="predicted"/>
<sequence length="101" mass="11023">MDAYAKRLSAASRALEQPATVQDSLVLAHAPLLSAVFAQVPQDTLLSLALVSRDFNAVATELLLSRRPIRLDSARSVEAFGRLVLEHPQVGQRIKAFDLTK</sequence>
<dbReference type="InParanoid" id="A0A1Y2G3Q6"/>
<dbReference type="AlphaFoldDB" id="A0A1Y2G3Q6"/>